<dbReference type="GO" id="GO:0004806">
    <property type="term" value="F:triacylglycerol lipase activity"/>
    <property type="evidence" value="ECO:0007669"/>
    <property type="project" value="InterPro"/>
</dbReference>
<evidence type="ECO:0000256" key="1">
    <source>
        <dbReference type="ARBA" id="ARBA00022801"/>
    </source>
</evidence>
<dbReference type="EMBL" id="MU865941">
    <property type="protein sequence ID" value="KAK4448821.1"/>
    <property type="molecule type" value="Genomic_DNA"/>
</dbReference>
<dbReference type="InterPro" id="IPR029058">
    <property type="entry name" value="AB_hydrolase_fold"/>
</dbReference>
<evidence type="ECO:0000313" key="4">
    <source>
        <dbReference type="Proteomes" id="UP001321760"/>
    </source>
</evidence>
<name>A0AAV9GQ86_9PEZI</name>
<dbReference type="PANTHER" id="PTHR34853:SF5">
    <property type="entry name" value="LIP-DOMAIN-CONTAINING PROTEIN-RELATED"/>
    <property type="match status" value="1"/>
</dbReference>
<dbReference type="Proteomes" id="UP001321760">
    <property type="component" value="Unassembled WGS sequence"/>
</dbReference>
<dbReference type="GO" id="GO:0016042">
    <property type="term" value="P:lipid catabolic process"/>
    <property type="evidence" value="ECO:0007669"/>
    <property type="project" value="InterPro"/>
</dbReference>
<dbReference type="SUPFAM" id="SSF53474">
    <property type="entry name" value="alpha/beta-Hydrolases"/>
    <property type="match status" value="1"/>
</dbReference>
<accession>A0AAV9GQ86</accession>
<dbReference type="Gene3D" id="3.40.50.1820">
    <property type="entry name" value="alpha/beta hydrolase"/>
    <property type="match status" value="1"/>
</dbReference>
<dbReference type="Pfam" id="PF03583">
    <property type="entry name" value="LIP"/>
    <property type="match status" value="1"/>
</dbReference>
<organism evidence="3 4">
    <name type="scientific">Podospora aff. communis PSN243</name>
    <dbReference type="NCBI Taxonomy" id="3040156"/>
    <lineage>
        <taxon>Eukaryota</taxon>
        <taxon>Fungi</taxon>
        <taxon>Dikarya</taxon>
        <taxon>Ascomycota</taxon>
        <taxon>Pezizomycotina</taxon>
        <taxon>Sordariomycetes</taxon>
        <taxon>Sordariomycetidae</taxon>
        <taxon>Sordariales</taxon>
        <taxon>Podosporaceae</taxon>
        <taxon>Podospora</taxon>
    </lineage>
</organism>
<reference evidence="3" key="1">
    <citation type="journal article" date="2023" name="Mol. Phylogenet. Evol.">
        <title>Genome-scale phylogeny and comparative genomics of the fungal order Sordariales.</title>
        <authorList>
            <person name="Hensen N."/>
            <person name="Bonometti L."/>
            <person name="Westerberg I."/>
            <person name="Brannstrom I.O."/>
            <person name="Guillou S."/>
            <person name="Cros-Aarteil S."/>
            <person name="Calhoun S."/>
            <person name="Haridas S."/>
            <person name="Kuo A."/>
            <person name="Mondo S."/>
            <person name="Pangilinan J."/>
            <person name="Riley R."/>
            <person name="LaButti K."/>
            <person name="Andreopoulos B."/>
            <person name="Lipzen A."/>
            <person name="Chen C."/>
            <person name="Yan M."/>
            <person name="Daum C."/>
            <person name="Ng V."/>
            <person name="Clum A."/>
            <person name="Steindorff A."/>
            <person name="Ohm R.A."/>
            <person name="Martin F."/>
            <person name="Silar P."/>
            <person name="Natvig D.O."/>
            <person name="Lalanne C."/>
            <person name="Gautier V."/>
            <person name="Ament-Velasquez S.L."/>
            <person name="Kruys A."/>
            <person name="Hutchinson M.I."/>
            <person name="Powell A.J."/>
            <person name="Barry K."/>
            <person name="Miller A.N."/>
            <person name="Grigoriev I.V."/>
            <person name="Debuchy R."/>
            <person name="Gladieux P."/>
            <person name="Hiltunen Thoren M."/>
            <person name="Johannesson H."/>
        </authorList>
    </citation>
    <scope>NUCLEOTIDE SEQUENCE</scope>
    <source>
        <strain evidence="3">PSN243</strain>
    </source>
</reference>
<dbReference type="Gene3D" id="1.10.260.130">
    <property type="match status" value="1"/>
</dbReference>
<feature type="signal peptide" evidence="2">
    <location>
        <begin position="1"/>
        <end position="19"/>
    </location>
</feature>
<gene>
    <name evidence="3" type="ORF">QBC34DRAFT_300551</name>
</gene>
<dbReference type="AlphaFoldDB" id="A0AAV9GQ86"/>
<dbReference type="PANTHER" id="PTHR34853">
    <property type="match status" value="1"/>
</dbReference>
<evidence type="ECO:0000256" key="2">
    <source>
        <dbReference type="SAM" id="SignalP"/>
    </source>
</evidence>
<proteinExistence type="predicted"/>
<feature type="chain" id="PRO_5043855124" evidence="2">
    <location>
        <begin position="20"/>
        <end position="444"/>
    </location>
</feature>
<comment type="caution">
    <text evidence="3">The sequence shown here is derived from an EMBL/GenBank/DDBJ whole genome shotgun (WGS) entry which is preliminary data.</text>
</comment>
<dbReference type="InterPro" id="IPR005152">
    <property type="entry name" value="Lipase_secreted"/>
</dbReference>
<sequence>MRLTLFLLWTACLAEGLWQFQTRPDFAPGHAESDADEVQTYLPLPSTDPWYRAPDGWEDATPGTVFKIRKNAYNVSLVPIANVKEVFQVLFRSTDSLENATWGVTTVFVPHRSQCDATSSSSNCSQGIVSYQLPYDTSCLDASPSFGLQWGEPYGEIGAALGRGWWVSVPDFEGPLASYGANIVAGYVTIDSVRAVLKAVPDAFGIQNPRAALWGYSNGASATEAAVEFAPKYAPELKLGGAAIGGLTPSQITSGPMIARTQVSGLLVQGIIGVTSQYPKQREYLLTRLHPSGPYNATEFFWATYMSGWQSLLYYSYVDVFQYFISGQADLEEPGMAAMFYREGTLGVFGVPNAPLFMYQAVQDDITPISETDALVQSYCEKGSNILYHRNHWGGHNDELTNGRQRSLDFLGTVLGGGNVLEFPSTGCKTVNLTFMQDPQKPIV</sequence>
<evidence type="ECO:0000313" key="3">
    <source>
        <dbReference type="EMBL" id="KAK4448821.1"/>
    </source>
</evidence>
<keyword evidence="4" id="KW-1185">Reference proteome</keyword>
<reference evidence="3" key="2">
    <citation type="submission" date="2023-05" db="EMBL/GenBank/DDBJ databases">
        <authorList>
            <consortium name="Lawrence Berkeley National Laboratory"/>
            <person name="Steindorff A."/>
            <person name="Hensen N."/>
            <person name="Bonometti L."/>
            <person name="Westerberg I."/>
            <person name="Brannstrom I.O."/>
            <person name="Guillou S."/>
            <person name="Cros-Aarteil S."/>
            <person name="Calhoun S."/>
            <person name="Haridas S."/>
            <person name="Kuo A."/>
            <person name="Mondo S."/>
            <person name="Pangilinan J."/>
            <person name="Riley R."/>
            <person name="Labutti K."/>
            <person name="Andreopoulos B."/>
            <person name="Lipzen A."/>
            <person name="Chen C."/>
            <person name="Yanf M."/>
            <person name="Daum C."/>
            <person name="Ng V."/>
            <person name="Clum A."/>
            <person name="Ohm R."/>
            <person name="Martin F."/>
            <person name="Silar P."/>
            <person name="Natvig D."/>
            <person name="Lalanne C."/>
            <person name="Gautier V."/>
            <person name="Ament-Velasquez S.L."/>
            <person name="Kruys A."/>
            <person name="Hutchinson M.I."/>
            <person name="Powell A.J."/>
            <person name="Barry K."/>
            <person name="Miller A.N."/>
            <person name="Grigoriev I.V."/>
            <person name="Debuchy R."/>
            <person name="Gladieux P."/>
            <person name="Thoren M.H."/>
            <person name="Johannesson H."/>
        </authorList>
    </citation>
    <scope>NUCLEOTIDE SEQUENCE</scope>
    <source>
        <strain evidence="3">PSN243</strain>
    </source>
</reference>
<keyword evidence="1" id="KW-0378">Hydrolase</keyword>
<protein>
    <submittedName>
        <fullName evidence="3">Lipase 1</fullName>
    </submittedName>
</protein>
<keyword evidence="2" id="KW-0732">Signal</keyword>